<proteinExistence type="predicted"/>
<dbReference type="OrthoDB" id="1731691at2759"/>
<gene>
    <name evidence="1" type="ORF">PHJA_003032600</name>
</gene>
<sequence>MAFRAEGTASGWLHRAATTSRSLQWKDNGPVQLDSNKATWASPNWTFTFFTL</sequence>
<dbReference type="Proteomes" id="UP000653305">
    <property type="component" value="Unassembled WGS sequence"/>
</dbReference>
<comment type="caution">
    <text evidence="1">The sequence shown here is derived from an EMBL/GenBank/DDBJ whole genome shotgun (WGS) entry which is preliminary data.</text>
</comment>
<evidence type="ECO:0000313" key="2">
    <source>
        <dbReference type="Proteomes" id="UP000653305"/>
    </source>
</evidence>
<organism evidence="1 2">
    <name type="scientific">Phtheirospermum japonicum</name>
    <dbReference type="NCBI Taxonomy" id="374723"/>
    <lineage>
        <taxon>Eukaryota</taxon>
        <taxon>Viridiplantae</taxon>
        <taxon>Streptophyta</taxon>
        <taxon>Embryophyta</taxon>
        <taxon>Tracheophyta</taxon>
        <taxon>Spermatophyta</taxon>
        <taxon>Magnoliopsida</taxon>
        <taxon>eudicotyledons</taxon>
        <taxon>Gunneridae</taxon>
        <taxon>Pentapetalae</taxon>
        <taxon>asterids</taxon>
        <taxon>lamiids</taxon>
        <taxon>Lamiales</taxon>
        <taxon>Orobanchaceae</taxon>
        <taxon>Orobanchaceae incertae sedis</taxon>
        <taxon>Phtheirospermum</taxon>
    </lineage>
</organism>
<reference evidence="1" key="1">
    <citation type="submission" date="2020-07" db="EMBL/GenBank/DDBJ databases">
        <title>Ethylene signaling mediates host invasion by parasitic plants.</title>
        <authorList>
            <person name="Yoshida S."/>
        </authorList>
    </citation>
    <scope>NUCLEOTIDE SEQUENCE</scope>
    <source>
        <strain evidence="1">Okayama</strain>
    </source>
</reference>
<protein>
    <submittedName>
        <fullName evidence="1">Uncharacterized protein</fullName>
    </submittedName>
</protein>
<dbReference type="EMBL" id="BMAC01010400">
    <property type="protein sequence ID" value="GFQ08885.1"/>
    <property type="molecule type" value="Genomic_DNA"/>
</dbReference>
<dbReference type="AlphaFoldDB" id="A0A830DM89"/>
<accession>A0A830DM89</accession>
<evidence type="ECO:0000313" key="1">
    <source>
        <dbReference type="EMBL" id="GFQ08885.1"/>
    </source>
</evidence>
<name>A0A830DM89_9LAMI</name>
<keyword evidence="2" id="KW-1185">Reference proteome</keyword>